<dbReference type="Proteomes" id="UP001249851">
    <property type="component" value="Unassembled WGS sequence"/>
</dbReference>
<evidence type="ECO:0000313" key="1">
    <source>
        <dbReference type="EMBL" id="KAK2572697.1"/>
    </source>
</evidence>
<reference evidence="1" key="2">
    <citation type="journal article" date="2023" name="Science">
        <title>Genomic signatures of disease resistance in endangered staghorn corals.</title>
        <authorList>
            <person name="Vollmer S.V."/>
            <person name="Selwyn J.D."/>
            <person name="Despard B.A."/>
            <person name="Roesel C.L."/>
        </authorList>
    </citation>
    <scope>NUCLEOTIDE SEQUENCE</scope>
    <source>
        <strain evidence="1">K2</strain>
    </source>
</reference>
<reference evidence="1" key="1">
    <citation type="journal article" date="2023" name="G3 (Bethesda)">
        <title>Whole genome assembly and annotation of the endangered Caribbean coral Acropora cervicornis.</title>
        <authorList>
            <person name="Selwyn J.D."/>
            <person name="Vollmer S.V."/>
        </authorList>
    </citation>
    <scope>NUCLEOTIDE SEQUENCE</scope>
    <source>
        <strain evidence="1">K2</strain>
    </source>
</reference>
<feature type="non-terminal residue" evidence="1">
    <location>
        <position position="1"/>
    </location>
</feature>
<keyword evidence="2" id="KW-1185">Reference proteome</keyword>
<protein>
    <submittedName>
        <fullName evidence="1">Uncharacterized protein</fullName>
    </submittedName>
</protein>
<proteinExistence type="predicted"/>
<sequence length="55" mass="6267">MEEYERTLSVLTTRIEESYAQEICLISNLHQLLGILNELRGHFEGTAVESESLPC</sequence>
<organism evidence="1 2">
    <name type="scientific">Acropora cervicornis</name>
    <name type="common">Staghorn coral</name>
    <dbReference type="NCBI Taxonomy" id="6130"/>
    <lineage>
        <taxon>Eukaryota</taxon>
        <taxon>Metazoa</taxon>
        <taxon>Cnidaria</taxon>
        <taxon>Anthozoa</taxon>
        <taxon>Hexacorallia</taxon>
        <taxon>Scleractinia</taxon>
        <taxon>Astrocoeniina</taxon>
        <taxon>Acroporidae</taxon>
        <taxon>Acropora</taxon>
    </lineage>
</organism>
<gene>
    <name evidence="1" type="ORF">P5673_001677</name>
</gene>
<name>A0AAD9R445_ACRCE</name>
<accession>A0AAD9R445</accession>
<evidence type="ECO:0000313" key="2">
    <source>
        <dbReference type="Proteomes" id="UP001249851"/>
    </source>
</evidence>
<comment type="caution">
    <text evidence="1">The sequence shown here is derived from an EMBL/GenBank/DDBJ whole genome shotgun (WGS) entry which is preliminary data.</text>
</comment>
<dbReference type="AlphaFoldDB" id="A0AAD9R445"/>
<dbReference type="EMBL" id="JARQWQ010000003">
    <property type="protein sequence ID" value="KAK2572697.1"/>
    <property type="molecule type" value="Genomic_DNA"/>
</dbReference>